<keyword evidence="10" id="KW-1185">Reference proteome</keyword>
<proteinExistence type="predicted"/>
<evidence type="ECO:0000256" key="5">
    <source>
        <dbReference type="ARBA" id="ARBA00023242"/>
    </source>
</evidence>
<dbReference type="PANTHER" id="PTHR45996">
    <property type="entry name" value="AGAP001464-PB"/>
    <property type="match status" value="1"/>
</dbReference>
<keyword evidence="3" id="KW-0238">DNA-binding</keyword>
<dbReference type="PROSITE" id="PS00036">
    <property type="entry name" value="BZIP_BASIC"/>
    <property type="match status" value="1"/>
</dbReference>
<evidence type="ECO:0000256" key="6">
    <source>
        <dbReference type="SAM" id="Coils"/>
    </source>
</evidence>
<reference evidence="9 10" key="1">
    <citation type="submission" date="2024-08" db="EMBL/GenBank/DDBJ databases">
        <title>Gnathostoma spinigerum genome.</title>
        <authorList>
            <person name="Gonzalez-Bertolin B."/>
            <person name="Monzon S."/>
            <person name="Zaballos A."/>
            <person name="Jimenez P."/>
            <person name="Dekumyoy P."/>
            <person name="Varona S."/>
            <person name="Cuesta I."/>
            <person name="Sumanam S."/>
            <person name="Adisakwattana P."/>
            <person name="Gasser R.B."/>
            <person name="Hernandez-Gonzalez A."/>
            <person name="Young N.D."/>
            <person name="Perteguer M.J."/>
        </authorList>
    </citation>
    <scope>NUCLEOTIDE SEQUENCE [LARGE SCALE GENOMIC DNA]</scope>
    <source>
        <strain evidence="9">AL3</strain>
        <tissue evidence="9">Liver</tissue>
    </source>
</reference>
<dbReference type="AlphaFoldDB" id="A0ABD6EPL6"/>
<evidence type="ECO:0000256" key="7">
    <source>
        <dbReference type="SAM" id="MobiDB-lite"/>
    </source>
</evidence>
<feature type="coiled-coil region" evidence="6">
    <location>
        <begin position="236"/>
        <end position="308"/>
    </location>
</feature>
<feature type="domain" description="BZIP" evidence="8">
    <location>
        <begin position="242"/>
        <end position="305"/>
    </location>
</feature>
<evidence type="ECO:0000313" key="10">
    <source>
        <dbReference type="Proteomes" id="UP001608902"/>
    </source>
</evidence>
<comment type="subcellular location">
    <subcellularLocation>
        <location evidence="1">Endoplasmic reticulum membrane</location>
        <topology evidence="1">Single-pass type II membrane protein</topology>
    </subcellularLocation>
</comment>
<dbReference type="PANTHER" id="PTHR45996:SF3">
    <property type="entry name" value="CREB-H TRANSCRIPTION FACTOR HOMOLOG LET-607"/>
    <property type="match status" value="1"/>
</dbReference>
<sequence>MDVDMSMDLMLTNNDPTLGLWDTWNNDLNLAENSLLESFSKSPPGTTPDEEFLNKLIFQLDDQKQDEIFEDEHSYAHVPESPGSELSCLSSNCSSSSHTSASTSDSQIDILQAASNEIFNVANNEPTLPLSPPPAVSKMKSLSSKRPSLPLSKPKTVVRFKPALRALPAGNVLYAAEAPISSLDSIGTFNVTTSVSTNSVVRTERLRKYPPLVLTDEEKRLCKKEGIRLPDHYPLTKAEERELKRIRRKIRNKRSAQTSRKRKQDYIEALEDRVEDCTQENLELRRQVEQLTRQNQNYLAQVRKLQAVIANGSRRSAHTGTCLAVMLLSVCLLVAPNLSPLSENRHNESEEEAQSGQSQADVKRIPVAGQSRTLMEFVSGGSSNEAFCSGGEEESEAAVVPAVKVGGQKRSGASVYSSLPVAEEIVYSQRFHGKIPNGKHDDFTNGDTGYNINPANTSARRLIAVEQMTKDAEYKYLLSPVEPMNFMSSQLVNKTNRRIVMHPGPYKRIKTEQL</sequence>
<dbReference type="Gene3D" id="1.20.5.170">
    <property type="match status" value="1"/>
</dbReference>
<feature type="compositionally biased region" description="Low complexity" evidence="7">
    <location>
        <begin position="137"/>
        <end position="148"/>
    </location>
</feature>
<dbReference type="InterPro" id="IPR051381">
    <property type="entry name" value="CREB_ATF_subfamily"/>
</dbReference>
<feature type="region of interest" description="Disordered" evidence="7">
    <location>
        <begin position="76"/>
        <end position="104"/>
    </location>
</feature>
<evidence type="ECO:0000313" key="9">
    <source>
        <dbReference type="EMBL" id="MFH4978943.1"/>
    </source>
</evidence>
<feature type="region of interest" description="Disordered" evidence="7">
    <location>
        <begin position="343"/>
        <end position="362"/>
    </location>
</feature>
<evidence type="ECO:0000259" key="8">
    <source>
        <dbReference type="PROSITE" id="PS50217"/>
    </source>
</evidence>
<dbReference type="SMART" id="SM00338">
    <property type="entry name" value="BRLZ"/>
    <property type="match status" value="1"/>
</dbReference>
<organism evidence="9 10">
    <name type="scientific">Gnathostoma spinigerum</name>
    <dbReference type="NCBI Taxonomy" id="75299"/>
    <lineage>
        <taxon>Eukaryota</taxon>
        <taxon>Metazoa</taxon>
        <taxon>Ecdysozoa</taxon>
        <taxon>Nematoda</taxon>
        <taxon>Chromadorea</taxon>
        <taxon>Rhabditida</taxon>
        <taxon>Spirurina</taxon>
        <taxon>Gnathostomatomorpha</taxon>
        <taxon>Gnathostomatoidea</taxon>
        <taxon>Gnathostomatidae</taxon>
        <taxon>Gnathostoma</taxon>
    </lineage>
</organism>
<accession>A0ABD6EPL6</accession>
<keyword evidence="5" id="KW-0539">Nucleus</keyword>
<keyword evidence="6" id="KW-0175">Coiled coil</keyword>
<dbReference type="GO" id="GO:0005789">
    <property type="term" value="C:endoplasmic reticulum membrane"/>
    <property type="evidence" value="ECO:0007669"/>
    <property type="project" value="UniProtKB-SubCell"/>
</dbReference>
<dbReference type="InterPro" id="IPR046347">
    <property type="entry name" value="bZIP_sf"/>
</dbReference>
<dbReference type="Pfam" id="PF00170">
    <property type="entry name" value="bZIP_1"/>
    <property type="match status" value="1"/>
</dbReference>
<feature type="compositionally biased region" description="Low complexity" evidence="7">
    <location>
        <begin position="84"/>
        <end position="104"/>
    </location>
</feature>
<evidence type="ECO:0000256" key="3">
    <source>
        <dbReference type="ARBA" id="ARBA00023125"/>
    </source>
</evidence>
<evidence type="ECO:0000256" key="2">
    <source>
        <dbReference type="ARBA" id="ARBA00023015"/>
    </source>
</evidence>
<feature type="region of interest" description="Disordered" evidence="7">
    <location>
        <begin position="125"/>
        <end position="148"/>
    </location>
</feature>
<dbReference type="Proteomes" id="UP001608902">
    <property type="component" value="Unassembled WGS sequence"/>
</dbReference>
<evidence type="ECO:0000256" key="1">
    <source>
        <dbReference type="ARBA" id="ARBA00004648"/>
    </source>
</evidence>
<keyword evidence="2" id="KW-0805">Transcription regulation</keyword>
<dbReference type="InterPro" id="IPR004827">
    <property type="entry name" value="bZIP"/>
</dbReference>
<gene>
    <name evidence="9" type="ORF">AB6A40_005652</name>
</gene>
<dbReference type="EMBL" id="JBGFUD010003687">
    <property type="protein sequence ID" value="MFH4978943.1"/>
    <property type="molecule type" value="Genomic_DNA"/>
</dbReference>
<dbReference type="PROSITE" id="PS50217">
    <property type="entry name" value="BZIP"/>
    <property type="match status" value="1"/>
</dbReference>
<name>A0ABD6EPL6_9BILA</name>
<protein>
    <recommendedName>
        <fullName evidence="8">BZIP domain-containing protein</fullName>
    </recommendedName>
</protein>
<keyword evidence="4" id="KW-0804">Transcription</keyword>
<comment type="caution">
    <text evidence="9">The sequence shown here is derived from an EMBL/GenBank/DDBJ whole genome shotgun (WGS) entry which is preliminary data.</text>
</comment>
<dbReference type="SUPFAM" id="SSF57959">
    <property type="entry name" value="Leucine zipper domain"/>
    <property type="match status" value="1"/>
</dbReference>
<dbReference type="GO" id="GO:0003677">
    <property type="term" value="F:DNA binding"/>
    <property type="evidence" value="ECO:0007669"/>
    <property type="project" value="UniProtKB-KW"/>
</dbReference>
<evidence type="ECO:0000256" key="4">
    <source>
        <dbReference type="ARBA" id="ARBA00023163"/>
    </source>
</evidence>